<accession>B3SEV8</accession>
<dbReference type="Proteomes" id="UP000009022">
    <property type="component" value="Unassembled WGS sequence"/>
</dbReference>
<organism evidence="1 2">
    <name type="scientific">Trichoplax adhaerens</name>
    <name type="common">Trichoplax reptans</name>
    <dbReference type="NCBI Taxonomy" id="10228"/>
    <lineage>
        <taxon>Eukaryota</taxon>
        <taxon>Metazoa</taxon>
        <taxon>Placozoa</taxon>
        <taxon>Uniplacotomia</taxon>
        <taxon>Trichoplacea</taxon>
        <taxon>Trichoplacidae</taxon>
        <taxon>Trichoplax</taxon>
    </lineage>
</organism>
<dbReference type="InParanoid" id="B3SEV8"/>
<dbReference type="KEGG" id="tad:TRIADDRAFT_34715"/>
<dbReference type="AlphaFoldDB" id="B3SEV8"/>
<keyword evidence="2" id="KW-1185">Reference proteome</keyword>
<reference evidence="1 2" key="1">
    <citation type="journal article" date="2008" name="Nature">
        <title>The Trichoplax genome and the nature of placozoans.</title>
        <authorList>
            <person name="Srivastava M."/>
            <person name="Begovic E."/>
            <person name="Chapman J."/>
            <person name="Putnam N.H."/>
            <person name="Hellsten U."/>
            <person name="Kawashima T."/>
            <person name="Kuo A."/>
            <person name="Mitros T."/>
            <person name="Salamov A."/>
            <person name="Carpenter M.L."/>
            <person name="Signorovitch A.Y."/>
            <person name="Moreno M.A."/>
            <person name="Kamm K."/>
            <person name="Grimwood J."/>
            <person name="Schmutz J."/>
            <person name="Shapiro H."/>
            <person name="Grigoriev I.V."/>
            <person name="Buss L.W."/>
            <person name="Schierwater B."/>
            <person name="Dellaporta S.L."/>
            <person name="Rokhsar D.S."/>
        </authorList>
    </citation>
    <scope>NUCLEOTIDE SEQUENCE [LARGE SCALE GENOMIC DNA]</scope>
    <source>
        <strain evidence="1 2">Grell-BS-1999</strain>
    </source>
</reference>
<dbReference type="RefSeq" id="XP_002118777.1">
    <property type="nucleotide sequence ID" value="XM_002118741.1"/>
</dbReference>
<evidence type="ECO:0000313" key="1">
    <source>
        <dbReference type="EMBL" id="EDV18737.1"/>
    </source>
</evidence>
<evidence type="ECO:0000313" key="2">
    <source>
        <dbReference type="Proteomes" id="UP000009022"/>
    </source>
</evidence>
<protein>
    <submittedName>
        <fullName evidence="1">Uncharacterized protein</fullName>
    </submittedName>
</protein>
<dbReference type="EMBL" id="DS985674">
    <property type="protein sequence ID" value="EDV18737.1"/>
    <property type="molecule type" value="Genomic_DNA"/>
</dbReference>
<dbReference type="CTD" id="6759991"/>
<sequence length="137" mass="15421">MEYLVASPVDKAGAVLYAISSYSTLYGTVYSTTVHNEVALCGLINGCCTVHTVQYYAYSVRYTVHCTVQWIDCILYTVHCTVVYCTVLYNGCRQYYCTLYTLTAYCTLYTVHAIMHSFKDVVQPSVSSRVMKSDCTL</sequence>
<dbReference type="GeneID" id="6759991"/>
<gene>
    <name evidence="1" type="ORF">TRIADDRAFT_34715</name>
</gene>
<proteinExistence type="predicted"/>
<name>B3SEV8_TRIAD</name>
<dbReference type="HOGENOM" id="CLU_1867732_0_0_1"/>